<dbReference type="PANTHER" id="PTHR33590:SF1">
    <property type="entry name" value="PDZ DOMAIN-CONTAINING PROTEIN"/>
    <property type="match status" value="1"/>
</dbReference>
<evidence type="ECO:0000256" key="2">
    <source>
        <dbReference type="SAM" id="MobiDB-lite"/>
    </source>
</evidence>
<feature type="region of interest" description="Disordered" evidence="2">
    <location>
        <begin position="321"/>
        <end position="417"/>
    </location>
</feature>
<dbReference type="GeneID" id="25271013"/>
<feature type="region of interest" description="Disordered" evidence="2">
    <location>
        <begin position="619"/>
        <end position="645"/>
    </location>
</feature>
<evidence type="ECO:0000313" key="3">
    <source>
        <dbReference type="EMBL" id="CDI78049.1"/>
    </source>
</evidence>
<feature type="region of interest" description="Disordered" evidence="2">
    <location>
        <begin position="225"/>
        <end position="268"/>
    </location>
</feature>
<accession>U6GHK2</accession>
<dbReference type="PANTHER" id="PTHR33590">
    <property type="entry name" value="GLUTENIN, HIGH MOLECULAR WEIGHT SUBUNIT PW212-RELATED PROTEIN"/>
    <property type="match status" value="1"/>
</dbReference>
<feature type="region of interest" description="Disordered" evidence="2">
    <location>
        <begin position="22"/>
        <end position="47"/>
    </location>
</feature>
<name>U6GHK2_EIMAC</name>
<dbReference type="CDD" id="cd23767">
    <property type="entry name" value="IQCD"/>
    <property type="match status" value="1"/>
</dbReference>
<dbReference type="AlphaFoldDB" id="U6GHK2"/>
<organism evidence="3 4">
    <name type="scientific">Eimeria acervulina</name>
    <name type="common">Coccidian parasite</name>
    <dbReference type="NCBI Taxonomy" id="5801"/>
    <lineage>
        <taxon>Eukaryota</taxon>
        <taxon>Sar</taxon>
        <taxon>Alveolata</taxon>
        <taxon>Apicomplexa</taxon>
        <taxon>Conoidasida</taxon>
        <taxon>Coccidia</taxon>
        <taxon>Eucoccidiorida</taxon>
        <taxon>Eimeriorina</taxon>
        <taxon>Eimeriidae</taxon>
        <taxon>Eimeria</taxon>
    </lineage>
</organism>
<evidence type="ECO:0000256" key="1">
    <source>
        <dbReference type="SAM" id="Coils"/>
    </source>
</evidence>
<dbReference type="PROSITE" id="PS50096">
    <property type="entry name" value="IQ"/>
    <property type="match status" value="1"/>
</dbReference>
<feature type="compositionally biased region" description="Polar residues" evidence="2">
    <location>
        <begin position="619"/>
        <end position="632"/>
    </location>
</feature>
<proteinExistence type="predicted"/>
<reference evidence="3" key="1">
    <citation type="submission" date="2013-10" db="EMBL/GenBank/DDBJ databases">
        <title>Genomic analysis of the causative agents of coccidiosis in chickens.</title>
        <authorList>
            <person name="Reid A.J."/>
            <person name="Blake D."/>
            <person name="Billington K."/>
            <person name="Browne H."/>
            <person name="Dunn M."/>
            <person name="Hung S."/>
            <person name="Kawahara F."/>
            <person name="Miranda-Saavedra D."/>
            <person name="Mourier T."/>
            <person name="Nagra H."/>
            <person name="Otto T.D."/>
            <person name="Rawlings N."/>
            <person name="Sanchez A."/>
            <person name="Sanders M."/>
            <person name="Subramaniam C."/>
            <person name="Tay Y."/>
            <person name="Dear P."/>
            <person name="Doerig C."/>
            <person name="Gruber A."/>
            <person name="Parkinson J."/>
            <person name="Shirley M."/>
            <person name="Wan K.L."/>
            <person name="Berriman M."/>
            <person name="Tomley F."/>
            <person name="Pain A."/>
        </authorList>
    </citation>
    <scope>NUCLEOTIDE SEQUENCE</scope>
    <source>
        <strain evidence="3">Houghton</strain>
    </source>
</reference>
<feature type="compositionally biased region" description="Low complexity" evidence="2">
    <location>
        <begin position="225"/>
        <end position="242"/>
    </location>
</feature>
<feature type="compositionally biased region" description="Basic and acidic residues" evidence="2">
    <location>
        <begin position="252"/>
        <end position="261"/>
    </location>
</feature>
<dbReference type="OrthoDB" id="346652at2759"/>
<feature type="compositionally biased region" description="Basic and acidic residues" evidence="2">
    <location>
        <begin position="371"/>
        <end position="396"/>
    </location>
</feature>
<gene>
    <name evidence="3" type="ORF">EAH_00029430</name>
</gene>
<evidence type="ECO:0000313" key="4">
    <source>
        <dbReference type="Proteomes" id="UP000018050"/>
    </source>
</evidence>
<dbReference type="Proteomes" id="UP000018050">
    <property type="component" value="Unassembled WGS sequence"/>
</dbReference>
<protein>
    <submittedName>
        <fullName evidence="3">Uncharacterized protein</fullName>
    </submittedName>
</protein>
<reference evidence="3" key="2">
    <citation type="submission" date="2013-10" db="EMBL/GenBank/DDBJ databases">
        <authorList>
            <person name="Aslett M."/>
        </authorList>
    </citation>
    <scope>NUCLEOTIDE SEQUENCE</scope>
    <source>
        <strain evidence="3">Houghton</strain>
    </source>
</reference>
<dbReference type="OMA" id="QTTVIRW"/>
<dbReference type="RefSeq" id="XP_013251681.1">
    <property type="nucleotide sequence ID" value="XM_013396227.1"/>
</dbReference>
<dbReference type="EMBL" id="HG670793">
    <property type="protein sequence ID" value="CDI78049.1"/>
    <property type="molecule type" value="Genomic_DNA"/>
</dbReference>
<feature type="coiled-coil region" evidence="1">
    <location>
        <begin position="58"/>
        <end position="85"/>
    </location>
</feature>
<feature type="compositionally biased region" description="Low complexity" evidence="2">
    <location>
        <begin position="22"/>
        <end position="33"/>
    </location>
</feature>
<sequence>MEECMANEGRWAGAAAAAAEAAAAEPDAAAAPPVQQHMHSRRRAKRPMSPVKACEIISNAWRKRLEREARLLEELKEATTRLRNEAACVVQSCFRGFLLRKALKEELQTTVIRWKNPPPGKRHEAEVSIPDPPKWTKKIPMHFCPVRQAYVCPVPVVKGRLLVRLLVDNEEFPLYPNTPMDGDQGEIPGLLLLPGSSLGDRIAPKYPWKAARQWLQQQQLQHEQQLEQQELPEKQQIQQPQQIRGAGAQEQKPQERQKQEEASTPGQDAQYFLEKGALEAPMRPPRRFGVGLLGSPEMPSSWSSTRNEQNVYSWGAPCRPPWSNGSSSSEERELSPLQKRPSWASGARLNQGRQVRVPPRWRQHQQQQQREQQDQQQEQHREQGQQRQQHQQEHSNEYGSSQHQYGEGSWATPSNSKSPNCYDAEDVGFFCTSFRSSGEGAVTGEGTTQTTTAALPSTAGLAATSISCSCEAPRGLCSPQLPTVPSYWALSRSSTGSPRGSLSSSRGGELPLTPLSSPFCQQQQRWGQPMHRCSFSPLLRKSRPQSNTPRKGAEWHALAEEEYPWTPWPWGLSKNSPAGDDSLEFSLRDSGFGEHEAERLPSCRCLDRWADATVSHSCSCNTNEGSRRSATNSSHSHGGQGPPGPLRKCREALIEGCARASCCSRGSEWRTV</sequence>
<keyword evidence="4" id="KW-1185">Reference proteome</keyword>
<keyword evidence="1" id="KW-0175">Coiled coil</keyword>
<dbReference type="VEuPathDB" id="ToxoDB:EAH_00029430"/>